<dbReference type="AlphaFoldDB" id="A0A8S9IUR6"/>
<proteinExistence type="predicted"/>
<name>A0A8S9IUR6_BRACR</name>
<reference evidence="1" key="1">
    <citation type="submission" date="2019-12" db="EMBL/GenBank/DDBJ databases">
        <title>Genome sequencing and annotation of Brassica cretica.</title>
        <authorList>
            <person name="Studholme D.J."/>
            <person name="Sarris P.F."/>
        </authorList>
    </citation>
    <scope>NUCLEOTIDE SEQUENCE</scope>
    <source>
        <strain evidence="1">PFS-102/07</strain>
        <tissue evidence="1">Leaf</tissue>
    </source>
</reference>
<accession>A0A8S9IUR6</accession>
<protein>
    <submittedName>
        <fullName evidence="1">Uncharacterized protein</fullName>
    </submittedName>
</protein>
<evidence type="ECO:0000313" key="1">
    <source>
        <dbReference type="EMBL" id="KAF2573518.1"/>
    </source>
</evidence>
<organism evidence="1">
    <name type="scientific">Brassica cretica</name>
    <name type="common">Mustard</name>
    <dbReference type="NCBI Taxonomy" id="69181"/>
    <lineage>
        <taxon>Eukaryota</taxon>
        <taxon>Viridiplantae</taxon>
        <taxon>Streptophyta</taxon>
        <taxon>Embryophyta</taxon>
        <taxon>Tracheophyta</taxon>
        <taxon>Spermatophyta</taxon>
        <taxon>Magnoliopsida</taxon>
        <taxon>eudicotyledons</taxon>
        <taxon>Gunneridae</taxon>
        <taxon>Pentapetalae</taxon>
        <taxon>rosids</taxon>
        <taxon>malvids</taxon>
        <taxon>Brassicales</taxon>
        <taxon>Brassicaceae</taxon>
        <taxon>Brassiceae</taxon>
        <taxon>Brassica</taxon>
    </lineage>
</organism>
<gene>
    <name evidence="1" type="ORF">F2Q70_00004094</name>
</gene>
<dbReference type="EMBL" id="QGKY02001015">
    <property type="protein sequence ID" value="KAF2573518.1"/>
    <property type="molecule type" value="Genomic_DNA"/>
</dbReference>
<sequence length="54" mass="6067">MRRGRLNDCFPVEMVWWVNHAKTQSQSQINGSLRPYGGDRNGDLVSGVFIGQST</sequence>
<comment type="caution">
    <text evidence="1">The sequence shown here is derived from an EMBL/GenBank/DDBJ whole genome shotgun (WGS) entry which is preliminary data.</text>
</comment>